<gene>
    <name evidence="1" type="ORF">BDP81DRAFT_466761</name>
</gene>
<dbReference type="Proteomes" id="UP001243989">
    <property type="component" value="Unassembled WGS sequence"/>
</dbReference>
<dbReference type="AlphaFoldDB" id="A0AAI9ZBP4"/>
<protein>
    <submittedName>
        <fullName evidence="1">AMP-dependent synthetase/ligase</fullName>
    </submittedName>
</protein>
<proteinExistence type="predicted"/>
<dbReference type="PANTHER" id="PTHR43845">
    <property type="entry name" value="BLR5969 PROTEIN"/>
    <property type="match status" value="1"/>
</dbReference>
<sequence length="438" mass="48703">MTAPKDNRSKSRNLTDFIKFVKLNSPYYAQSWKLCKTLTLEDAPVSLRDLPIVDHESFWASNTCQNSKVVTSKQKDGIVFKTGGTTTHPKVSFYNQKELHGLSTQLAESLGRCGVGEGDMVANLFYAGDLYGSFLLHILSVYHLPSGAIQLPVAGHVSLESMERQIVEFEATVVLATVTTMSQLSERILSSGKTHPYVRLLLFSGEAFYDDQAGLLKAAFPNATIRSVVYGSMDCGIIGLPPKEEHYTNDPRLHQVNDPNIIVEIVTEDGEVTTTPGEAGSLVVTNLERQLMPIVRYPSGDRAAWVDPALGLFRVLDRDRTAIRLGPVSVDFVDLRRIVSTILGDRPVGRLQAIVTREDRKDLLTLNVAFTPATDEESSQLQAELREELGVMRPMFREHVEKDFINPLRIKFITMQELAVNPRSGKIVEVQDLRSTTV</sequence>
<name>A0AAI9ZBP4_9PEZI</name>
<reference evidence="1" key="1">
    <citation type="submission" date="2021-06" db="EMBL/GenBank/DDBJ databases">
        <title>Comparative genomics, transcriptomics and evolutionary studies reveal genomic signatures of adaptation to plant cell wall in hemibiotrophic fungi.</title>
        <authorList>
            <consortium name="DOE Joint Genome Institute"/>
            <person name="Baroncelli R."/>
            <person name="Diaz J.F."/>
            <person name="Benocci T."/>
            <person name="Peng M."/>
            <person name="Battaglia E."/>
            <person name="Haridas S."/>
            <person name="Andreopoulos W."/>
            <person name="Labutti K."/>
            <person name="Pangilinan J."/>
            <person name="Floch G.L."/>
            <person name="Makela M.R."/>
            <person name="Henrissat B."/>
            <person name="Grigoriev I.V."/>
            <person name="Crouch J.A."/>
            <person name="De Vries R.P."/>
            <person name="Sukno S.A."/>
            <person name="Thon M.R."/>
        </authorList>
    </citation>
    <scope>NUCLEOTIDE SEQUENCE</scope>
    <source>
        <strain evidence="1">CBS 102054</strain>
    </source>
</reference>
<organism evidence="1 2">
    <name type="scientific">Colletotrichum phormii</name>
    <dbReference type="NCBI Taxonomy" id="359342"/>
    <lineage>
        <taxon>Eukaryota</taxon>
        <taxon>Fungi</taxon>
        <taxon>Dikarya</taxon>
        <taxon>Ascomycota</taxon>
        <taxon>Pezizomycotina</taxon>
        <taxon>Sordariomycetes</taxon>
        <taxon>Hypocreomycetidae</taxon>
        <taxon>Glomerellales</taxon>
        <taxon>Glomerellaceae</taxon>
        <taxon>Colletotrichum</taxon>
        <taxon>Colletotrichum acutatum species complex</taxon>
    </lineage>
</organism>
<evidence type="ECO:0000313" key="2">
    <source>
        <dbReference type="Proteomes" id="UP001243989"/>
    </source>
</evidence>
<dbReference type="Gene3D" id="3.40.50.12780">
    <property type="entry name" value="N-terminal domain of ligase-like"/>
    <property type="match status" value="1"/>
</dbReference>
<accession>A0AAI9ZBP4</accession>
<dbReference type="SUPFAM" id="SSF56801">
    <property type="entry name" value="Acetyl-CoA synthetase-like"/>
    <property type="match status" value="1"/>
</dbReference>
<keyword evidence="2" id="KW-1185">Reference proteome</keyword>
<evidence type="ECO:0000313" key="1">
    <source>
        <dbReference type="EMBL" id="KAK1621461.1"/>
    </source>
</evidence>
<dbReference type="InterPro" id="IPR042099">
    <property type="entry name" value="ANL_N_sf"/>
</dbReference>
<dbReference type="EMBL" id="JAHMHQ010000051">
    <property type="protein sequence ID" value="KAK1621461.1"/>
    <property type="molecule type" value="Genomic_DNA"/>
</dbReference>
<dbReference type="RefSeq" id="XP_060437456.1">
    <property type="nucleotide sequence ID" value="XM_060594437.1"/>
</dbReference>
<dbReference type="GeneID" id="85479299"/>
<comment type="caution">
    <text evidence="1">The sequence shown here is derived from an EMBL/GenBank/DDBJ whole genome shotgun (WGS) entry which is preliminary data.</text>
</comment>
<dbReference type="PANTHER" id="PTHR43845:SF1">
    <property type="entry name" value="BLR5969 PROTEIN"/>
    <property type="match status" value="1"/>
</dbReference>